<accession>A0A8H3A6I1</accession>
<organism evidence="1 2">
    <name type="scientific">Rhizoctonia solani</name>
    <dbReference type="NCBI Taxonomy" id="456999"/>
    <lineage>
        <taxon>Eukaryota</taxon>
        <taxon>Fungi</taxon>
        <taxon>Dikarya</taxon>
        <taxon>Basidiomycota</taxon>
        <taxon>Agaricomycotina</taxon>
        <taxon>Agaricomycetes</taxon>
        <taxon>Cantharellales</taxon>
        <taxon>Ceratobasidiaceae</taxon>
        <taxon>Rhizoctonia</taxon>
    </lineage>
</organism>
<name>A0A8H3A6I1_9AGAM</name>
<comment type="caution">
    <text evidence="1">The sequence shown here is derived from an EMBL/GenBank/DDBJ whole genome shotgun (WGS) entry which is preliminary data.</text>
</comment>
<reference evidence="1" key="1">
    <citation type="submission" date="2021-01" db="EMBL/GenBank/DDBJ databases">
        <authorList>
            <person name="Kaushik A."/>
        </authorList>
    </citation>
    <scope>NUCLEOTIDE SEQUENCE</scope>
    <source>
        <strain evidence="1">AG3-1AP</strain>
    </source>
</reference>
<proteinExistence type="predicted"/>
<evidence type="ECO:0000313" key="1">
    <source>
        <dbReference type="EMBL" id="CAE6409347.1"/>
    </source>
</evidence>
<evidence type="ECO:0000313" key="2">
    <source>
        <dbReference type="Proteomes" id="UP000663831"/>
    </source>
</evidence>
<gene>
    <name evidence="1" type="ORF">RDB_LOCUS20742</name>
</gene>
<dbReference type="EMBL" id="CAJMWV010000654">
    <property type="protein sequence ID" value="CAE6409347.1"/>
    <property type="molecule type" value="Genomic_DNA"/>
</dbReference>
<dbReference type="Proteomes" id="UP000663831">
    <property type="component" value="Unassembled WGS sequence"/>
</dbReference>
<sequence>MLWCQIRHVPNIPQNLEALLGGLGLIIQDIVQSRERAHARMVLSRRIAAKEFFNWRSRRNSDLLLSIPLPDHGTIPTGFPRIVKAFKALPGEALSELIAQYGIVDSDNIPGKVAIRRGLLARHIGMPVIFWPKRRMA</sequence>
<protein>
    <submittedName>
        <fullName evidence="1">Uncharacterized protein</fullName>
    </submittedName>
</protein>
<dbReference type="AlphaFoldDB" id="A0A8H3A6I1"/>